<gene>
    <name evidence="2" type="ORF">V6N12_066005</name>
</gene>
<evidence type="ECO:0000313" key="2">
    <source>
        <dbReference type="EMBL" id="KAK8493119.1"/>
    </source>
</evidence>
<accession>A0ABR2AIJ0</accession>
<feature type="region of interest" description="Disordered" evidence="1">
    <location>
        <begin position="27"/>
        <end position="52"/>
    </location>
</feature>
<sequence>MELAIEKMNNARIDGKIILVSKARFPAPSKKPVKPSNHVSGGIEEAGAERGGLDAKISSKRTHILNETRGIDSRTFKDVLQGKPKNSQSRKPSEDCRPLVKERDGGKGLFDLYIPVKDIAWIDLSIAGVMKQLFDIEFIQKALLSDGINARVASWGNSPLSCVITFKSVAERDDAWAKREVGLSYWFDHLEPILNSNRVPAAFMFISLIEVPLHCWHESFFVALGNRWGSIKVRSLGRMFNIKISLGKYQKSFVAIEDGGEVGHFADEWPSVNDV</sequence>
<dbReference type="Proteomes" id="UP001472677">
    <property type="component" value="Unassembled WGS sequence"/>
</dbReference>
<name>A0ABR2AIJ0_9ROSI</name>
<evidence type="ECO:0000313" key="3">
    <source>
        <dbReference type="Proteomes" id="UP001472677"/>
    </source>
</evidence>
<dbReference type="EMBL" id="JBBPBM010000646">
    <property type="protein sequence ID" value="KAK8493119.1"/>
    <property type="molecule type" value="Genomic_DNA"/>
</dbReference>
<reference evidence="2 3" key="1">
    <citation type="journal article" date="2024" name="G3 (Bethesda)">
        <title>Genome assembly of Hibiscus sabdariffa L. provides insights into metabolisms of medicinal natural products.</title>
        <authorList>
            <person name="Kim T."/>
        </authorList>
    </citation>
    <scope>NUCLEOTIDE SEQUENCE [LARGE SCALE GENOMIC DNA]</scope>
    <source>
        <strain evidence="2">TK-2024</strain>
        <tissue evidence="2">Old leaves</tissue>
    </source>
</reference>
<evidence type="ECO:0008006" key="4">
    <source>
        <dbReference type="Google" id="ProtNLM"/>
    </source>
</evidence>
<comment type="caution">
    <text evidence="2">The sequence shown here is derived from an EMBL/GenBank/DDBJ whole genome shotgun (WGS) entry which is preliminary data.</text>
</comment>
<proteinExistence type="predicted"/>
<feature type="region of interest" description="Disordered" evidence="1">
    <location>
        <begin position="79"/>
        <end position="98"/>
    </location>
</feature>
<keyword evidence="3" id="KW-1185">Reference proteome</keyword>
<organism evidence="2 3">
    <name type="scientific">Hibiscus sabdariffa</name>
    <name type="common">roselle</name>
    <dbReference type="NCBI Taxonomy" id="183260"/>
    <lineage>
        <taxon>Eukaryota</taxon>
        <taxon>Viridiplantae</taxon>
        <taxon>Streptophyta</taxon>
        <taxon>Embryophyta</taxon>
        <taxon>Tracheophyta</taxon>
        <taxon>Spermatophyta</taxon>
        <taxon>Magnoliopsida</taxon>
        <taxon>eudicotyledons</taxon>
        <taxon>Gunneridae</taxon>
        <taxon>Pentapetalae</taxon>
        <taxon>rosids</taxon>
        <taxon>malvids</taxon>
        <taxon>Malvales</taxon>
        <taxon>Malvaceae</taxon>
        <taxon>Malvoideae</taxon>
        <taxon>Hibiscus</taxon>
    </lineage>
</organism>
<protein>
    <recommendedName>
        <fullName evidence="4">DUF4283 domain-containing protein</fullName>
    </recommendedName>
</protein>
<evidence type="ECO:0000256" key="1">
    <source>
        <dbReference type="SAM" id="MobiDB-lite"/>
    </source>
</evidence>